<evidence type="ECO:0000313" key="3">
    <source>
        <dbReference type="Proteomes" id="UP001085076"/>
    </source>
</evidence>
<dbReference type="AlphaFoldDB" id="A0A9D5C0B6"/>
<proteinExistence type="predicted"/>
<reference evidence="2" key="2">
    <citation type="journal article" date="2022" name="Hortic Res">
        <title>The genome of Dioscorea zingiberensis sheds light on the biosynthesis, origin and evolution of the medicinally important diosgenin saponins.</title>
        <authorList>
            <person name="Li Y."/>
            <person name="Tan C."/>
            <person name="Li Z."/>
            <person name="Guo J."/>
            <person name="Li S."/>
            <person name="Chen X."/>
            <person name="Wang C."/>
            <person name="Dai X."/>
            <person name="Yang H."/>
            <person name="Song W."/>
            <person name="Hou L."/>
            <person name="Xu J."/>
            <person name="Tong Z."/>
            <person name="Xu A."/>
            <person name="Yuan X."/>
            <person name="Wang W."/>
            <person name="Yang Q."/>
            <person name="Chen L."/>
            <person name="Sun Z."/>
            <person name="Wang K."/>
            <person name="Pan B."/>
            <person name="Chen J."/>
            <person name="Bao Y."/>
            <person name="Liu F."/>
            <person name="Qi X."/>
            <person name="Gang D.R."/>
            <person name="Wen J."/>
            <person name="Li J."/>
        </authorList>
    </citation>
    <scope>NUCLEOTIDE SEQUENCE</scope>
    <source>
        <strain evidence="2">Dzin_1.0</strain>
    </source>
</reference>
<gene>
    <name evidence="2" type="ORF">J5N97_028791</name>
</gene>
<evidence type="ECO:0000256" key="1">
    <source>
        <dbReference type="SAM" id="MobiDB-lite"/>
    </source>
</evidence>
<dbReference type="EMBL" id="JAGGNH010000009">
    <property type="protein sequence ID" value="KAJ0963669.1"/>
    <property type="molecule type" value="Genomic_DNA"/>
</dbReference>
<protein>
    <recommendedName>
        <fullName evidence="4">Late embryogenesis abundant protein 1-like</fullName>
    </recommendedName>
</protein>
<dbReference type="PANTHER" id="PTHR34191">
    <property type="entry name" value="LATE EMBRYOGENESIS ABUNDANT PROTEIN (LEA) FAMILY PROTEIN"/>
    <property type="match status" value="1"/>
</dbReference>
<reference evidence="2" key="1">
    <citation type="submission" date="2021-03" db="EMBL/GenBank/DDBJ databases">
        <authorList>
            <person name="Li Z."/>
            <person name="Yang C."/>
        </authorList>
    </citation>
    <scope>NUCLEOTIDE SEQUENCE</scope>
    <source>
        <strain evidence="2">Dzin_1.0</strain>
        <tissue evidence="2">Leaf</tissue>
    </source>
</reference>
<dbReference type="PANTHER" id="PTHR34191:SF20">
    <property type="entry name" value="LATE EMBRYOGENESIS ABUNDANT PROTEIN (LEA) FAMILY PROTEIN"/>
    <property type="match status" value="1"/>
</dbReference>
<organism evidence="2 3">
    <name type="scientific">Dioscorea zingiberensis</name>
    <dbReference type="NCBI Taxonomy" id="325984"/>
    <lineage>
        <taxon>Eukaryota</taxon>
        <taxon>Viridiplantae</taxon>
        <taxon>Streptophyta</taxon>
        <taxon>Embryophyta</taxon>
        <taxon>Tracheophyta</taxon>
        <taxon>Spermatophyta</taxon>
        <taxon>Magnoliopsida</taxon>
        <taxon>Liliopsida</taxon>
        <taxon>Dioscoreales</taxon>
        <taxon>Dioscoreaceae</taxon>
        <taxon>Dioscorea</taxon>
    </lineage>
</organism>
<dbReference type="Proteomes" id="UP001085076">
    <property type="component" value="Miscellaneous, Linkage group lg09"/>
</dbReference>
<evidence type="ECO:0008006" key="4">
    <source>
        <dbReference type="Google" id="ProtNLM"/>
    </source>
</evidence>
<feature type="compositionally biased region" description="Polar residues" evidence="1">
    <location>
        <begin position="24"/>
        <end position="44"/>
    </location>
</feature>
<keyword evidence="3" id="KW-1185">Reference proteome</keyword>
<evidence type="ECO:0000313" key="2">
    <source>
        <dbReference type="EMBL" id="KAJ0963669.1"/>
    </source>
</evidence>
<feature type="compositionally biased region" description="Low complexity" evidence="1">
    <location>
        <begin position="89"/>
        <end position="104"/>
    </location>
</feature>
<sequence>MSNTKQTFNAGKAHGEGQAKGEQWVQSAKDTAHSIQNSDTAQQVRENKDQAAGFLQQTGEQVMQMAHNAADAVKNAVGMGENNPGTGGTTHTTTTTTHSSTHKA</sequence>
<dbReference type="OrthoDB" id="1894923at2759"/>
<dbReference type="InterPro" id="IPR039624">
    <property type="entry name" value="LEA1/2/D7/KIN2"/>
</dbReference>
<comment type="caution">
    <text evidence="2">The sequence shown here is derived from an EMBL/GenBank/DDBJ whole genome shotgun (WGS) entry which is preliminary data.</text>
</comment>
<feature type="region of interest" description="Disordered" evidence="1">
    <location>
        <begin position="73"/>
        <end position="104"/>
    </location>
</feature>
<accession>A0A9D5C0B6</accession>
<name>A0A9D5C0B6_9LILI</name>
<feature type="region of interest" description="Disordered" evidence="1">
    <location>
        <begin position="1"/>
        <end position="54"/>
    </location>
</feature>